<protein>
    <submittedName>
        <fullName evidence="1">Uncharacterized protein</fullName>
    </submittedName>
</protein>
<dbReference type="EMBL" id="KE346367">
    <property type="protein sequence ID" value="KJE94532.1"/>
    <property type="molecule type" value="Genomic_DNA"/>
</dbReference>
<dbReference type="InParanoid" id="A0A0D2VTF7"/>
<organism evidence="1 2">
    <name type="scientific">Capsaspora owczarzaki (strain ATCC 30864)</name>
    <dbReference type="NCBI Taxonomy" id="595528"/>
    <lineage>
        <taxon>Eukaryota</taxon>
        <taxon>Filasterea</taxon>
        <taxon>Capsaspora</taxon>
    </lineage>
</organism>
<reference evidence="2" key="1">
    <citation type="submission" date="2011-02" db="EMBL/GenBank/DDBJ databases">
        <title>The Genome Sequence of Capsaspora owczarzaki ATCC 30864.</title>
        <authorList>
            <person name="Russ C."/>
            <person name="Cuomo C."/>
            <person name="Burger G."/>
            <person name="Gray M.W."/>
            <person name="Holland P.W.H."/>
            <person name="King N."/>
            <person name="Lang F.B.F."/>
            <person name="Roger A.J."/>
            <person name="Ruiz-Trillo I."/>
            <person name="Young S.K."/>
            <person name="Zeng Q."/>
            <person name="Gargeya S."/>
            <person name="Alvarado L."/>
            <person name="Berlin A."/>
            <person name="Chapman S.B."/>
            <person name="Chen Z."/>
            <person name="Freedman E."/>
            <person name="Gellesch M."/>
            <person name="Goldberg J."/>
            <person name="Griggs A."/>
            <person name="Gujja S."/>
            <person name="Heilman E."/>
            <person name="Heiman D."/>
            <person name="Howarth C."/>
            <person name="Mehta T."/>
            <person name="Neiman D."/>
            <person name="Pearson M."/>
            <person name="Roberts A."/>
            <person name="Saif S."/>
            <person name="Shea T."/>
            <person name="Shenoy N."/>
            <person name="Sisk P."/>
            <person name="Stolte C."/>
            <person name="Sykes S."/>
            <person name="White J."/>
            <person name="Yandava C."/>
            <person name="Haas B."/>
            <person name="Nusbaum C."/>
            <person name="Birren B."/>
        </authorList>
    </citation>
    <scope>NUCLEOTIDE SEQUENCE</scope>
    <source>
        <strain evidence="2">ATCC 30864</strain>
    </source>
</reference>
<dbReference type="RefSeq" id="XP_004346850.1">
    <property type="nucleotide sequence ID" value="XM_004346800.1"/>
</dbReference>
<dbReference type="PhylomeDB" id="A0A0D2VTF7"/>
<keyword evidence="2" id="KW-1185">Reference proteome</keyword>
<sequence>MVFFVPQLYDDSTSVTKQYVDQVVASQAVAKVNKAGDTMVGDLTVPDVNTGKISAPDGTDMIDVSDPARVDILPSIIYLPGMTANASGAVGTTLIRTPAGYMNTKNYTNSNTADALVCRDSYGNFSAGGVVFQLCQTNDLNVSGTASLPANTTANSLIVGGDVTLNGQTASSVMATDASKKITSLNYNQSNQANSLVYRDASGNFGTNAINVGTLQVSGLTANQAVVTNGSKQLTSLGYDASMSGSTLVQRNVNGDIDANLGSFVACNVAGFTSLGTGNVGIKMAVFTGTTSGSASGTTAQNITIDKTKIVRTSGNSVSISTFTAPKQHELDFILRNNADLEAKLNANFNDFMTAGIPVNKRTNLDLINILYYISLFVNSTQELRVRSIDAQISIALDFFERFCHQHEISLGKYKVDAHFTLCIRPPEDPLYQITSYFLNNFSSVPPVAERVSTDSVKRGGSLRVKLSKKT</sequence>
<evidence type="ECO:0000313" key="1">
    <source>
        <dbReference type="EMBL" id="KJE94532.1"/>
    </source>
</evidence>
<gene>
    <name evidence="1" type="ORF">CAOG_005165</name>
</gene>
<dbReference type="AlphaFoldDB" id="A0A0D2VTF7"/>
<accession>A0A0D2VTF7</accession>
<name>A0A0D2VTF7_CAPO3</name>
<evidence type="ECO:0000313" key="2">
    <source>
        <dbReference type="Proteomes" id="UP000008743"/>
    </source>
</evidence>
<dbReference type="Proteomes" id="UP000008743">
    <property type="component" value="Unassembled WGS sequence"/>
</dbReference>
<proteinExistence type="predicted"/>